<organism evidence="2 3">
    <name type="scientific">Notoacmeibacter marinus</name>
    <dbReference type="NCBI Taxonomy" id="1876515"/>
    <lineage>
        <taxon>Bacteria</taxon>
        <taxon>Pseudomonadati</taxon>
        <taxon>Pseudomonadota</taxon>
        <taxon>Alphaproteobacteria</taxon>
        <taxon>Hyphomicrobiales</taxon>
        <taxon>Notoacmeibacteraceae</taxon>
        <taxon>Notoacmeibacter</taxon>
    </lineage>
</organism>
<reference evidence="3" key="1">
    <citation type="journal article" date="2017" name="Int. J. Syst. Evol. Microbiol.">
        <title>Notoacmeibacter marinus gen. nov., sp. nov., isolated from the gut of a limpet and proposal of Notoacmeibacteraceae fam. nov. in the order Rhizobiales of the class Alphaproteobacteria.</title>
        <authorList>
            <person name="Huang Z."/>
            <person name="Guo F."/>
            <person name="Lai Q."/>
        </authorList>
    </citation>
    <scope>NUCLEOTIDE SEQUENCE [LARGE SCALE GENOMIC DNA]</scope>
    <source>
        <strain evidence="3">XMTR2A4</strain>
    </source>
</reference>
<keyword evidence="3" id="KW-1185">Reference proteome</keyword>
<evidence type="ECO:0000256" key="1">
    <source>
        <dbReference type="SAM" id="SignalP"/>
    </source>
</evidence>
<evidence type="ECO:0000313" key="2">
    <source>
        <dbReference type="EMBL" id="OXT02029.1"/>
    </source>
</evidence>
<dbReference type="EMBL" id="NBYO01000001">
    <property type="protein sequence ID" value="OXT02029.1"/>
    <property type="molecule type" value="Genomic_DNA"/>
</dbReference>
<proteinExistence type="predicted"/>
<gene>
    <name evidence="2" type="ORF">B7H23_03605</name>
</gene>
<keyword evidence="1" id="KW-0732">Signal</keyword>
<comment type="caution">
    <text evidence="2">The sequence shown here is derived from an EMBL/GenBank/DDBJ whole genome shotgun (WGS) entry which is preliminary data.</text>
</comment>
<dbReference type="RefSeq" id="WP_094075992.1">
    <property type="nucleotide sequence ID" value="NZ_NBYO01000001.1"/>
</dbReference>
<dbReference type="Proteomes" id="UP000215405">
    <property type="component" value="Unassembled WGS sequence"/>
</dbReference>
<sequence>MNRISIALLTTVFAIGLPAIASAEGPHVAPVKAYVADNVDGWLDDPVVIEAVKAQNAAHAGITQADIDAMDGKWREETGASSKPMIDEVLTNELSAFLKERKEESGGLISEVFVMDNKGLNVGQSDVTSDYWQGDEAKFEKSFGAGADAVFVDEIEEDESSQTLQSQVSKTVVDPQSGEAIGAVTVGINVDNL</sequence>
<feature type="chain" id="PRO_5012533990" evidence="1">
    <location>
        <begin position="24"/>
        <end position="193"/>
    </location>
</feature>
<evidence type="ECO:0000313" key="3">
    <source>
        <dbReference type="Proteomes" id="UP000215405"/>
    </source>
</evidence>
<dbReference type="AlphaFoldDB" id="A0A231V1E9"/>
<accession>A0A231V1E9</accession>
<feature type="signal peptide" evidence="1">
    <location>
        <begin position="1"/>
        <end position="23"/>
    </location>
</feature>
<name>A0A231V1E9_9HYPH</name>
<protein>
    <submittedName>
        <fullName evidence="2">Uncharacterized protein</fullName>
    </submittedName>
</protein>